<accession>A0A8E2DVU5</accession>
<organism evidence="3 4">
    <name type="scientific">Lepidopterella palustris CBS 459.81</name>
    <dbReference type="NCBI Taxonomy" id="1314670"/>
    <lineage>
        <taxon>Eukaryota</taxon>
        <taxon>Fungi</taxon>
        <taxon>Dikarya</taxon>
        <taxon>Ascomycota</taxon>
        <taxon>Pezizomycotina</taxon>
        <taxon>Dothideomycetes</taxon>
        <taxon>Pleosporomycetidae</taxon>
        <taxon>Mytilinidiales</taxon>
        <taxon>Argynnaceae</taxon>
        <taxon>Lepidopterella</taxon>
    </lineage>
</organism>
<proteinExistence type="predicted"/>
<dbReference type="GO" id="GO:0003700">
    <property type="term" value="F:DNA-binding transcription factor activity"/>
    <property type="evidence" value="ECO:0007669"/>
    <property type="project" value="InterPro"/>
</dbReference>
<keyword evidence="1" id="KW-0539">Nucleus</keyword>
<evidence type="ECO:0000313" key="4">
    <source>
        <dbReference type="Proteomes" id="UP000250266"/>
    </source>
</evidence>
<feature type="compositionally biased region" description="Acidic residues" evidence="2">
    <location>
        <begin position="11"/>
        <end position="26"/>
    </location>
</feature>
<feature type="compositionally biased region" description="Low complexity" evidence="2">
    <location>
        <begin position="294"/>
        <end position="309"/>
    </location>
</feature>
<evidence type="ECO:0000256" key="2">
    <source>
        <dbReference type="SAM" id="MobiDB-lite"/>
    </source>
</evidence>
<feature type="compositionally biased region" description="Low complexity" evidence="2">
    <location>
        <begin position="441"/>
        <end position="466"/>
    </location>
</feature>
<feature type="region of interest" description="Disordered" evidence="2">
    <location>
        <begin position="1"/>
        <end position="27"/>
    </location>
</feature>
<feature type="non-terminal residue" evidence="3">
    <location>
        <position position="466"/>
    </location>
</feature>
<dbReference type="EMBL" id="KV747118">
    <property type="protein sequence ID" value="OCK72712.1"/>
    <property type="molecule type" value="Genomic_DNA"/>
</dbReference>
<protein>
    <recommendedName>
        <fullName evidence="5">Transcription factor domain-containing protein</fullName>
    </recommendedName>
</protein>
<gene>
    <name evidence="3" type="ORF">K432DRAFT_315531</name>
</gene>
<dbReference type="Proteomes" id="UP000250266">
    <property type="component" value="Unassembled WGS sequence"/>
</dbReference>
<dbReference type="InterPro" id="IPR050987">
    <property type="entry name" value="AtrR-like"/>
</dbReference>
<feature type="region of interest" description="Disordered" evidence="2">
    <location>
        <begin position="440"/>
        <end position="466"/>
    </location>
</feature>
<feature type="region of interest" description="Disordered" evidence="2">
    <location>
        <begin position="339"/>
        <end position="385"/>
    </location>
</feature>
<evidence type="ECO:0000313" key="3">
    <source>
        <dbReference type="EMBL" id="OCK72712.1"/>
    </source>
</evidence>
<dbReference type="PANTHER" id="PTHR46910:SF25">
    <property type="entry name" value="ABC-TRANSPORTER-REGULATING TRANSCRIPTION FACTOR"/>
    <property type="match status" value="1"/>
</dbReference>
<dbReference type="CDD" id="cd12148">
    <property type="entry name" value="fungal_TF_MHR"/>
    <property type="match status" value="1"/>
</dbReference>
<name>A0A8E2DVU5_9PEZI</name>
<keyword evidence="4" id="KW-1185">Reference proteome</keyword>
<sequence length="466" mass="51636">ICLRSGRPPIQDDDDMNVDLPSEDPPDNIGNIPLADGKGKVNLFRLLCTFACIESKVYKQLYSVKASKQSDGELLNTIGELDKELEIWKDGIPIDFRPEHEIKASHTPLILHVVVLHFAYYNCLTTIHRMSVHHGYWTSRLSNFAIQGLNARPLNPRVFSSAALCVQAARASIHLIKYIPKGDYACVWLVIYYPVSALVTLFANILQNPQDSRARSDLKLMNLVVSFLGLLCSDEENGSVRRMLSVCAEFERIAKVVLEKAEKENSTRRKRKQQTEQDAEIAATAREILTPEYQTRQSQSRGSQGPNQQLPHGSLPSPFPFSPDFTHASLNNTANLLGGFSSPSTTNQMLPTTTGGLSDLSFNTNQQNPNGDMNGMSSGMSPNGTSMHNPLDMSTFQHPFVPQDLWKMPMTLEWDWADMTGYSAYEDGISMNGVLSDLAEGSGSNGVNGVNGHQHQNHQGHQGHQQ</sequence>
<evidence type="ECO:0000256" key="1">
    <source>
        <dbReference type="ARBA" id="ARBA00023242"/>
    </source>
</evidence>
<feature type="region of interest" description="Disordered" evidence="2">
    <location>
        <begin position="286"/>
        <end position="326"/>
    </location>
</feature>
<reference evidence="3 4" key="1">
    <citation type="journal article" date="2016" name="Nat. Commun.">
        <title>Ectomycorrhizal ecology is imprinted in the genome of the dominant symbiotic fungus Cenococcum geophilum.</title>
        <authorList>
            <consortium name="DOE Joint Genome Institute"/>
            <person name="Peter M."/>
            <person name="Kohler A."/>
            <person name="Ohm R.A."/>
            <person name="Kuo A."/>
            <person name="Krutzmann J."/>
            <person name="Morin E."/>
            <person name="Arend M."/>
            <person name="Barry K.W."/>
            <person name="Binder M."/>
            <person name="Choi C."/>
            <person name="Clum A."/>
            <person name="Copeland A."/>
            <person name="Grisel N."/>
            <person name="Haridas S."/>
            <person name="Kipfer T."/>
            <person name="LaButti K."/>
            <person name="Lindquist E."/>
            <person name="Lipzen A."/>
            <person name="Maire R."/>
            <person name="Meier B."/>
            <person name="Mihaltcheva S."/>
            <person name="Molinier V."/>
            <person name="Murat C."/>
            <person name="Poggeler S."/>
            <person name="Quandt C.A."/>
            <person name="Sperisen C."/>
            <person name="Tritt A."/>
            <person name="Tisserant E."/>
            <person name="Crous P.W."/>
            <person name="Henrissat B."/>
            <person name="Nehls U."/>
            <person name="Egli S."/>
            <person name="Spatafora J.W."/>
            <person name="Grigoriev I.V."/>
            <person name="Martin F.M."/>
        </authorList>
    </citation>
    <scope>NUCLEOTIDE SEQUENCE [LARGE SCALE GENOMIC DNA]</scope>
    <source>
        <strain evidence="3 4">CBS 459.81</strain>
    </source>
</reference>
<dbReference type="OrthoDB" id="2123952at2759"/>
<dbReference type="AlphaFoldDB" id="A0A8E2DVU5"/>
<dbReference type="PANTHER" id="PTHR46910">
    <property type="entry name" value="TRANSCRIPTION FACTOR PDR1"/>
    <property type="match status" value="1"/>
</dbReference>
<evidence type="ECO:0008006" key="5">
    <source>
        <dbReference type="Google" id="ProtNLM"/>
    </source>
</evidence>